<protein>
    <submittedName>
        <fullName evidence="2">Uncharacterized protein</fullName>
    </submittedName>
</protein>
<feature type="compositionally biased region" description="Polar residues" evidence="1">
    <location>
        <begin position="369"/>
        <end position="381"/>
    </location>
</feature>
<reference evidence="2 3" key="1">
    <citation type="submission" date="2016-02" db="EMBL/GenBank/DDBJ databases">
        <title>Complete genome sequence and transcriptome regulation of the pentose utilising yeast Sugiyamaella lignohabitans.</title>
        <authorList>
            <person name="Bellasio M."/>
            <person name="Peymann A."/>
            <person name="Valli M."/>
            <person name="Sipitzky M."/>
            <person name="Graf A."/>
            <person name="Sauer M."/>
            <person name="Marx H."/>
            <person name="Mattanovich D."/>
        </authorList>
    </citation>
    <scope>NUCLEOTIDE SEQUENCE [LARGE SCALE GENOMIC DNA]</scope>
    <source>
        <strain evidence="2 3">CBS 10342</strain>
    </source>
</reference>
<feature type="compositionally biased region" description="Basic and acidic residues" evidence="1">
    <location>
        <begin position="71"/>
        <end position="92"/>
    </location>
</feature>
<dbReference type="GeneID" id="30035481"/>
<feature type="region of interest" description="Disordered" evidence="1">
    <location>
        <begin position="1"/>
        <end position="146"/>
    </location>
</feature>
<dbReference type="PANTHER" id="PTHR28307">
    <property type="entry name" value="PROTEIN PAL1"/>
    <property type="match status" value="1"/>
</dbReference>
<dbReference type="GO" id="GO:0005737">
    <property type="term" value="C:cytoplasm"/>
    <property type="evidence" value="ECO:0007669"/>
    <property type="project" value="TreeGrafter"/>
</dbReference>
<feature type="compositionally biased region" description="Basic and acidic residues" evidence="1">
    <location>
        <begin position="243"/>
        <end position="264"/>
    </location>
</feature>
<feature type="region of interest" description="Disordered" evidence="1">
    <location>
        <begin position="312"/>
        <end position="436"/>
    </location>
</feature>
<dbReference type="InterPro" id="IPR013226">
    <property type="entry name" value="Pal1"/>
</dbReference>
<feature type="compositionally biased region" description="Polar residues" evidence="1">
    <location>
        <begin position="331"/>
        <end position="341"/>
    </location>
</feature>
<dbReference type="Proteomes" id="UP000189580">
    <property type="component" value="Chromosome b"/>
</dbReference>
<sequence>MYRKSTNPFIDDRSDDSFDEDDESNILFPKQQARPPQRPPTSSKPAAVVTTRQRRSNSDSSLMEPPVKPVSDGRHKSDQRDTTPHRSGDRDHDHHHRSSNREHREHRSHRDKSDRERSSRKGTKSSSSKEHTSSKTGGRKKGQPLDVIDKLDVTGLFGPGSFHHDGPFDACTPHRNKNTKRAPVMAFPADGANNSISGVDPNRDKYATENTIMGRGVDEAYLDYNISSSARNRLNNGLSARRPSPETDESKRVFNPGVKEEPVHGDFSMGLGSSTFLEGAPASREAIKQSVEEQQSAVANGLGRKKSLVQRLRGNSNSGPLPVPPRPHRYNSASGPSSSNPELAGSTDGPVSRTSSHPNPIDSRGAGSSGSSPKYVTTTSEDYVRSSEESNPKSPPAITVQLASGSANSGSSNGGGGNGLLRRVKSLKVGSRRRGS</sequence>
<proteinExistence type="predicted"/>
<evidence type="ECO:0000313" key="2">
    <source>
        <dbReference type="EMBL" id="ANB15813.1"/>
    </source>
</evidence>
<dbReference type="KEGG" id="slb:AWJ20_3457"/>
<dbReference type="RefSeq" id="XP_018738290.1">
    <property type="nucleotide sequence ID" value="XM_018880474.1"/>
</dbReference>
<gene>
    <name evidence="2" type="ORF">AWJ20_3457</name>
</gene>
<accession>A0A167FX47</accession>
<dbReference type="AlphaFoldDB" id="A0A167FX47"/>
<dbReference type="Pfam" id="PF08316">
    <property type="entry name" value="Pal1"/>
    <property type="match status" value="1"/>
</dbReference>
<feature type="compositionally biased region" description="Basic residues" evidence="1">
    <location>
        <begin position="422"/>
        <end position="436"/>
    </location>
</feature>
<feature type="compositionally biased region" description="Basic and acidic residues" evidence="1">
    <location>
        <begin position="382"/>
        <end position="391"/>
    </location>
</feature>
<organism evidence="2 3">
    <name type="scientific">Sugiyamaella lignohabitans</name>
    <dbReference type="NCBI Taxonomy" id="796027"/>
    <lineage>
        <taxon>Eukaryota</taxon>
        <taxon>Fungi</taxon>
        <taxon>Dikarya</taxon>
        <taxon>Ascomycota</taxon>
        <taxon>Saccharomycotina</taxon>
        <taxon>Dipodascomycetes</taxon>
        <taxon>Dipodascales</taxon>
        <taxon>Trichomonascaceae</taxon>
        <taxon>Sugiyamaella</taxon>
    </lineage>
</organism>
<name>A0A167FX47_9ASCO</name>
<dbReference type="OrthoDB" id="5352132at2759"/>
<feature type="region of interest" description="Disordered" evidence="1">
    <location>
        <begin position="234"/>
        <end position="276"/>
    </location>
</feature>
<dbReference type="PANTHER" id="PTHR28307:SF2">
    <property type="entry name" value="PROTEIN PAL1"/>
    <property type="match status" value="1"/>
</dbReference>
<keyword evidence="3" id="KW-1185">Reference proteome</keyword>
<evidence type="ECO:0000256" key="1">
    <source>
        <dbReference type="SAM" id="MobiDB-lite"/>
    </source>
</evidence>
<evidence type="ECO:0000313" key="3">
    <source>
        <dbReference type="Proteomes" id="UP000189580"/>
    </source>
</evidence>
<dbReference type="EMBL" id="CP014503">
    <property type="protein sequence ID" value="ANB15813.1"/>
    <property type="molecule type" value="Genomic_DNA"/>
</dbReference>